<dbReference type="OrthoDB" id="7431909at2"/>
<dbReference type="EMBL" id="BFBR01000003">
    <property type="protein sequence ID" value="GBF57435.1"/>
    <property type="molecule type" value="Genomic_DNA"/>
</dbReference>
<organism evidence="3 4">
    <name type="scientific">Candidatus Phycosocius bacilliformis</name>
    <dbReference type="NCBI Taxonomy" id="1445552"/>
    <lineage>
        <taxon>Bacteria</taxon>
        <taxon>Pseudomonadati</taxon>
        <taxon>Pseudomonadota</taxon>
        <taxon>Alphaproteobacteria</taxon>
        <taxon>Caulobacterales</taxon>
        <taxon>Caulobacterales incertae sedis</taxon>
        <taxon>Candidatus Phycosocius</taxon>
    </lineage>
</organism>
<feature type="region of interest" description="Disordered" evidence="1">
    <location>
        <begin position="1154"/>
        <end position="1177"/>
    </location>
</feature>
<proteinExistence type="predicted"/>
<sequence length="1267" mass="134833">MAKFRRYLAYVVCAALAAPPMAYGQNAAPGGRAQAPAVPGLKGVGLSSSQQGTFARLLIKWPAGSNLAATIAATPNNGLAMIRLPRPIDADPSAFVKGAPDFIASAAMSADKRTIRLALLRPTRVETSQIDGVQAFDFVLSGASAPPPYRGEDQAGAESGGDEEAATDGKPKKMINGPAPVGAPRIQVEVLESKEFTRLRLSRAGSQFQLPEHGFARRGDRLAIALPGKFAFDTSAIRNRPPNLIEDAARYNSPTDSAFLLDVAPGAVVRDSREGNTIILDVLPPGSNPDTIQALQDEAGLKFGSTQPRSVAEPGKGSAGKTPPPSDTKSPARPVAKQAADLEALPGPQTPEDQASAMDAEAILTQRPDPAPSGRIRMSSAMIGKDLQLEFDFQSPAPAVIYRRGDSIYVLFATAAEVDLGRIPTGKFVSRAERVKGEDVAGVRLVAPPEVQAIPSAIGNKWKVVLSPQKTQATRSVALQREQALDGTSRVKAIVPDAAATGMITDPEVGDTLLLGMALGPASNLPAQRSYLEAVVPETYHGLVVIPRTDDFELRRDIDGFVLVRPNGMALSGLSGNADMTPAANLSPGFVDFKNWRLGPKADFTVNLNKLRRKAATELGDTTNKIAARLDLARFLVAWDLGAEAAGVLRQMRADVPALERSPELLALEGIASLMAGHDKAALDLLSEPEIAEDPASQLWAGLAAQNIGNATEARVRFERGKNALQNFDPEYRARFQIANGNAALEVGDGALAAMSANSAQRDAQDSLTQLRAALLAARAMGATGRVNEALVALTKLATAPDREVAARAIYERANLGEANGKVPLVEAIRALDGLRYSWRGDDLELDVLRRLGGLYIAAGDIRSGLTTMASASTLRPELPAARRLRDALYEQFKYLFLEGGADGMDPIQALALFYDFRHLAPIGPDGDRMVRGLAERLVALDLLPQATQLLQHQVDKRLEGFSKAQVATDLAAIYLMDRRPEEALRAIWNSRVSLLPEALNEQRRLIEAASLAELGRKDHALETIEFDDSRDAARVRTEIYMRAGDWPNAAANARASLPPARPTLSPEDAGEVLRVAVAQAMAREDDFNRNLLRSYGPAMSKSAFAEAFKVVTDNAIPSTAALQGALKVATGGSPYEGLMRRLRDRLNQIDAPSEAETSLAATVAKGPTDGNPTGRLTRTILSALPTALKPNDGAAEAAPLMPDVRPSLPPQRSPSKAASPTNRANRPTPTAQARSAQNQPRPVARPTTGGRVEAPRDPPPGPVVGR</sequence>
<keyword evidence="4" id="KW-1185">Reference proteome</keyword>
<evidence type="ECO:0000256" key="1">
    <source>
        <dbReference type="SAM" id="MobiDB-lite"/>
    </source>
</evidence>
<comment type="caution">
    <text evidence="3">The sequence shown here is derived from an EMBL/GenBank/DDBJ whole genome shotgun (WGS) entry which is preliminary data.</text>
</comment>
<dbReference type="AlphaFoldDB" id="A0A2P2E8Q1"/>
<feature type="region of interest" description="Disordered" evidence="1">
    <location>
        <begin position="147"/>
        <end position="181"/>
    </location>
</feature>
<keyword evidence="2" id="KW-0732">Signal</keyword>
<evidence type="ECO:0000256" key="2">
    <source>
        <dbReference type="SAM" id="SignalP"/>
    </source>
</evidence>
<accession>A0A2P2E8Q1</accession>
<protein>
    <submittedName>
        <fullName evidence="3">Uncharacterized protein</fullName>
    </submittedName>
</protein>
<name>A0A2P2E8Q1_9PROT</name>
<feature type="chain" id="PRO_5015163359" evidence="2">
    <location>
        <begin position="25"/>
        <end position="1267"/>
    </location>
</feature>
<feature type="signal peptide" evidence="2">
    <location>
        <begin position="1"/>
        <end position="24"/>
    </location>
</feature>
<dbReference type="RefSeq" id="WP_108984328.1">
    <property type="nucleotide sequence ID" value="NZ_BFBR01000003.1"/>
</dbReference>
<gene>
    <name evidence="3" type="ORF">PbB2_01102</name>
</gene>
<evidence type="ECO:0000313" key="3">
    <source>
        <dbReference type="EMBL" id="GBF57435.1"/>
    </source>
</evidence>
<dbReference type="Proteomes" id="UP000245086">
    <property type="component" value="Unassembled WGS sequence"/>
</dbReference>
<evidence type="ECO:0000313" key="4">
    <source>
        <dbReference type="Proteomes" id="UP000245086"/>
    </source>
</evidence>
<feature type="compositionally biased region" description="Pro residues" evidence="1">
    <location>
        <begin position="1258"/>
        <end position="1267"/>
    </location>
</feature>
<feature type="compositionally biased region" description="Polar residues" evidence="1">
    <location>
        <begin position="1214"/>
        <end position="1241"/>
    </location>
</feature>
<feature type="region of interest" description="Disordered" evidence="1">
    <location>
        <begin position="305"/>
        <end position="337"/>
    </location>
</feature>
<feature type="region of interest" description="Disordered" evidence="1">
    <location>
        <begin position="1191"/>
        <end position="1267"/>
    </location>
</feature>
<reference evidence="3" key="1">
    <citation type="journal article" date="2018" name="Genome Announc.">
        <title>Draft Genome Sequence of "Candidatus Phycosocius bacilliformis," an Alphaproteobacterial Ectosymbiont of the Hydrocarbon-Producing Green Alga Botryococcus braunii.</title>
        <authorList>
            <person name="Tanabe Y."/>
            <person name="Yamaguchi H."/>
            <person name="Watanabe M.M."/>
        </authorList>
    </citation>
    <scope>NUCLEOTIDE SEQUENCE [LARGE SCALE GENOMIC DNA]</scope>
    <source>
        <strain evidence="3">BOTRYCO-2</strain>
    </source>
</reference>